<dbReference type="Pfam" id="PF19993">
    <property type="entry name" value="DO-GTPase2"/>
    <property type="match status" value="1"/>
</dbReference>
<evidence type="ECO:0000313" key="3">
    <source>
        <dbReference type="Proteomes" id="UP000006237"/>
    </source>
</evidence>
<proteinExistence type="predicted"/>
<reference evidence="2 3" key="1">
    <citation type="submission" date="2009-01" db="EMBL/GenBank/DDBJ databases">
        <authorList>
            <person name="Qin X."/>
            <person name="Bachman B."/>
            <person name="Battles P."/>
            <person name="Bell A."/>
            <person name="Bess C."/>
            <person name="Bickham C."/>
            <person name="Chaboub L."/>
            <person name="Chen D."/>
            <person name="Coyle M."/>
            <person name="Deiros D.R."/>
            <person name="Dinh H."/>
            <person name="Forbes L."/>
            <person name="Fowler G."/>
            <person name="Francisco L."/>
            <person name="Fu Q."/>
            <person name="Gubbala S."/>
            <person name="Hale W."/>
            <person name="Han Y."/>
            <person name="Hemphill L."/>
            <person name="Highlander S.K."/>
            <person name="Hirani K."/>
            <person name="Hogues M."/>
            <person name="Jackson L."/>
            <person name="Jakkamsetti A."/>
            <person name="Javaid M."/>
            <person name="Jiang H."/>
            <person name="Korchina V."/>
            <person name="Kovar C."/>
            <person name="Lara F."/>
            <person name="Lee S."/>
            <person name="Mata R."/>
            <person name="Mathew T."/>
            <person name="Moen C."/>
            <person name="Morales K."/>
            <person name="Munidasa M."/>
            <person name="Nazareth L."/>
            <person name="Ngo R."/>
            <person name="Nguyen L."/>
            <person name="Okwuonu G."/>
            <person name="Ongeri F."/>
            <person name="Patil S."/>
            <person name="Petrosino J."/>
            <person name="Pham C."/>
            <person name="Pham P."/>
            <person name="Pu L.-L."/>
            <person name="Puazo M."/>
            <person name="Raj R."/>
            <person name="Reid J."/>
            <person name="Rouhana J."/>
            <person name="Saada N."/>
            <person name="Shang Y."/>
            <person name="Simmons D."/>
            <person name="Thornton R."/>
            <person name="Warren J."/>
            <person name="Weissenberger G."/>
            <person name="Zhang J."/>
            <person name="Zhang L."/>
            <person name="Zhou C."/>
            <person name="Zhu D."/>
            <person name="Muzny D."/>
            <person name="Worley K."/>
            <person name="Gibbs R."/>
        </authorList>
    </citation>
    <scope>NUCLEOTIDE SEQUENCE [LARGE SCALE GENOMIC DNA]</scope>
    <source>
        <strain evidence="2 3">ATCC 51866</strain>
    </source>
</reference>
<feature type="domain" description="Double-GTPase 2" evidence="1">
    <location>
        <begin position="3"/>
        <end position="199"/>
    </location>
</feature>
<name>A0ABM9XLA9_9CORY</name>
<sequence length="299" mass="33125">MFGLVGVRNSGKTVYLSVLHNELVRNIARRFNASIDTPGGNRGYTQQLLLNSSNMGGANAQLPAQTAARGNRNAEPAIYEWKYNDGKRLRSTVFSFYDSAGEDLADRAGVESQQYLKSVNGIILMLDPFTFQENLTDGIQKKALAGGTSDLKNLTTPETVIGNLIEVIRDSQGLKPNKKIKIPIAIVVAKIDAFFDDLPESSPIRRRSPDGQVFDEQDSLDVHNHMASLMQKWGADNLVRRVDTEFETYRFFGVSALGAEPDYTSLSVNPRGLLPHRVADPILWLLAERGFIPKSEVEK</sequence>
<keyword evidence="3" id="KW-1185">Reference proteome</keyword>
<dbReference type="Proteomes" id="UP000006237">
    <property type="component" value="Unassembled WGS sequence"/>
</dbReference>
<comment type="caution">
    <text evidence="2">The sequence shown here is derived from an EMBL/GenBank/DDBJ whole genome shotgun (WGS) entry which is preliminary data.</text>
</comment>
<evidence type="ECO:0000313" key="2">
    <source>
        <dbReference type="EMBL" id="EEI61889.1"/>
    </source>
</evidence>
<organism evidence="2 3">
    <name type="scientific">Corynebacterium glucuronolyticum ATCC 51866</name>
    <dbReference type="NCBI Taxonomy" id="548478"/>
    <lineage>
        <taxon>Bacteria</taxon>
        <taxon>Bacillati</taxon>
        <taxon>Actinomycetota</taxon>
        <taxon>Actinomycetes</taxon>
        <taxon>Mycobacteriales</taxon>
        <taxon>Corynebacteriaceae</taxon>
        <taxon>Corynebacterium</taxon>
    </lineage>
</organism>
<dbReference type="SUPFAM" id="SSF52540">
    <property type="entry name" value="P-loop containing nucleoside triphosphate hydrolases"/>
    <property type="match status" value="1"/>
</dbReference>
<evidence type="ECO:0000259" key="1">
    <source>
        <dbReference type="Pfam" id="PF19993"/>
    </source>
</evidence>
<accession>A0ABM9XLA9</accession>
<dbReference type="InterPro" id="IPR045528">
    <property type="entry name" value="DO-GTPase2"/>
</dbReference>
<protein>
    <recommendedName>
        <fullName evidence="1">Double-GTPase 2 domain-containing protein</fullName>
    </recommendedName>
</protein>
<dbReference type="EMBL" id="ACHF01000125">
    <property type="protein sequence ID" value="EEI61889.1"/>
    <property type="molecule type" value="Genomic_DNA"/>
</dbReference>
<gene>
    <name evidence="2" type="ORF">HMPREF0293_2623</name>
</gene>
<dbReference type="InterPro" id="IPR027417">
    <property type="entry name" value="P-loop_NTPase"/>
</dbReference>